<dbReference type="InterPro" id="IPR006860">
    <property type="entry name" value="FecR"/>
</dbReference>
<dbReference type="EMBL" id="NESP01000001">
    <property type="protein sequence ID" value="PUE58442.1"/>
    <property type="molecule type" value="Genomic_DNA"/>
</dbReference>
<gene>
    <name evidence="3" type="ORF">B9Z44_01815</name>
</gene>
<evidence type="ECO:0000313" key="3">
    <source>
        <dbReference type="EMBL" id="PUE58442.1"/>
    </source>
</evidence>
<dbReference type="AlphaFoldDB" id="A0A315ERC8"/>
<dbReference type="InterPro" id="IPR018392">
    <property type="entry name" value="LysM"/>
</dbReference>
<sequence length="432" mass="47107">MRKAWALLMSAIWLTAAHAQQPDKTVEQPLIVYKIQTGDTLSQLSQKYLRQPADLTAIRSLNHLRSIDLLPAGELLKVPREAVKQDPSHATIISISCARMIRAGSPLKPIYIGTVLEEGVVIDIPAECHVAMRLEDSSIIRLPSSAAIKISVLRKNAMESSPEVQLDLVRGRVELEVYKGRSKTTPFEVRTPLSITGVRGTEFRVGYSPIDQVGQLEVIGGVVDTKGVNDTQSQAITKGQGVPFDKSGQAMPVEQLLTAPAFERAELINHTQASYVIKLTANAQANRYVVLSAKSANLLGEQNAQTLKAPEIMASNLSQVATFYQFASVSNSGLMGTPRQYGFCTVSGEPKSGRCRAVFEAPLADGAIITFSLIKHEPETAQEMVSTKQLQARNGRFVIEGLPTGRYTWSMSYNTTKQSGYFDLIAFTTTAP</sequence>
<reference evidence="3 4" key="1">
    <citation type="submission" date="2017-04" db="EMBL/GenBank/DDBJ databases">
        <title>Unexpected and diverse lifestyles within the genus Limnohabitans.</title>
        <authorList>
            <person name="Kasalicky V."/>
            <person name="Mehrshad M."/>
            <person name="Andrei S.-A."/>
            <person name="Salcher M."/>
            <person name="Kratochvilova H."/>
            <person name="Simek K."/>
            <person name="Ghai R."/>
        </authorList>
    </citation>
    <scope>NUCLEOTIDE SEQUENCE [LARGE SCALE GENOMIC DNA]</scope>
    <source>
        <strain evidence="3 4">MWH-C5</strain>
    </source>
</reference>
<name>A0A315ERC8_9BURK</name>
<protein>
    <recommendedName>
        <fullName evidence="2">LysM domain-containing protein</fullName>
    </recommendedName>
</protein>
<dbReference type="InterPro" id="IPR036779">
    <property type="entry name" value="LysM_dom_sf"/>
</dbReference>
<dbReference type="PANTHER" id="PTHR38731">
    <property type="entry name" value="LIPL45-RELATED LIPOPROTEIN-RELATED"/>
    <property type="match status" value="1"/>
</dbReference>
<dbReference type="Pfam" id="PF01476">
    <property type="entry name" value="LysM"/>
    <property type="match status" value="1"/>
</dbReference>
<comment type="caution">
    <text evidence="3">The sequence shown here is derived from an EMBL/GenBank/DDBJ whole genome shotgun (WGS) entry which is preliminary data.</text>
</comment>
<dbReference type="CDD" id="cd00118">
    <property type="entry name" value="LysM"/>
    <property type="match status" value="1"/>
</dbReference>
<evidence type="ECO:0000259" key="2">
    <source>
        <dbReference type="PROSITE" id="PS51782"/>
    </source>
</evidence>
<organism evidence="3 4">
    <name type="scientific">Limnohabitans curvus</name>
    <dbReference type="NCBI Taxonomy" id="323423"/>
    <lineage>
        <taxon>Bacteria</taxon>
        <taxon>Pseudomonadati</taxon>
        <taxon>Pseudomonadota</taxon>
        <taxon>Betaproteobacteria</taxon>
        <taxon>Burkholderiales</taxon>
        <taxon>Comamonadaceae</taxon>
        <taxon>Limnohabitans</taxon>
    </lineage>
</organism>
<dbReference type="Gene3D" id="2.60.120.1440">
    <property type="match status" value="1"/>
</dbReference>
<dbReference type="PANTHER" id="PTHR38731:SF1">
    <property type="entry name" value="FECR PROTEIN DOMAIN-CONTAINING PROTEIN"/>
    <property type="match status" value="1"/>
</dbReference>
<feature type="signal peptide" evidence="1">
    <location>
        <begin position="1"/>
        <end position="19"/>
    </location>
</feature>
<dbReference type="Gene3D" id="3.10.350.10">
    <property type="entry name" value="LysM domain"/>
    <property type="match status" value="1"/>
</dbReference>
<evidence type="ECO:0000256" key="1">
    <source>
        <dbReference type="SAM" id="SignalP"/>
    </source>
</evidence>
<feature type="chain" id="PRO_5016236567" description="LysM domain-containing protein" evidence="1">
    <location>
        <begin position="20"/>
        <end position="432"/>
    </location>
</feature>
<dbReference type="PROSITE" id="PS51782">
    <property type="entry name" value="LYSM"/>
    <property type="match status" value="1"/>
</dbReference>
<feature type="domain" description="LysM" evidence="2">
    <location>
        <begin position="31"/>
        <end position="78"/>
    </location>
</feature>
<keyword evidence="1" id="KW-0732">Signal</keyword>
<keyword evidence="4" id="KW-1185">Reference proteome</keyword>
<dbReference type="Proteomes" id="UP000251341">
    <property type="component" value="Unassembled WGS sequence"/>
</dbReference>
<accession>A0A315ERC8</accession>
<dbReference type="SMART" id="SM00257">
    <property type="entry name" value="LysM"/>
    <property type="match status" value="1"/>
</dbReference>
<dbReference type="RefSeq" id="WP_108401548.1">
    <property type="nucleotide sequence ID" value="NZ_NESP01000001.1"/>
</dbReference>
<dbReference type="SUPFAM" id="SSF54106">
    <property type="entry name" value="LysM domain"/>
    <property type="match status" value="1"/>
</dbReference>
<proteinExistence type="predicted"/>
<dbReference type="Pfam" id="PF04773">
    <property type="entry name" value="FecR"/>
    <property type="match status" value="1"/>
</dbReference>
<evidence type="ECO:0000313" key="4">
    <source>
        <dbReference type="Proteomes" id="UP000251341"/>
    </source>
</evidence>